<comment type="caution">
    <text evidence="10">The sequence shown here is derived from an EMBL/GenBank/DDBJ whole genome shotgun (WGS) entry which is preliminary data.</text>
</comment>
<evidence type="ECO:0000256" key="3">
    <source>
        <dbReference type="ARBA" id="ARBA00022692"/>
    </source>
</evidence>
<comment type="similarity">
    <text evidence="6">Belongs to the ABC-4 integral membrane protein family.</text>
</comment>
<feature type="transmembrane region" description="Helical" evidence="7">
    <location>
        <begin position="21"/>
        <end position="42"/>
    </location>
</feature>
<dbReference type="RefSeq" id="WP_158321083.1">
    <property type="nucleotide sequence ID" value="NZ_BORB01000037.1"/>
</dbReference>
<comment type="subcellular location">
    <subcellularLocation>
        <location evidence="1">Cell membrane</location>
        <topology evidence="1">Multi-pass membrane protein</topology>
    </subcellularLocation>
</comment>
<proteinExistence type="inferred from homology"/>
<feature type="transmembrane region" description="Helical" evidence="7">
    <location>
        <begin position="364"/>
        <end position="387"/>
    </location>
</feature>
<feature type="domain" description="ABC3 transporter permease C-terminal" evidence="8">
    <location>
        <begin position="284"/>
        <end position="397"/>
    </location>
</feature>
<dbReference type="Pfam" id="PF12704">
    <property type="entry name" value="MacB_PCD"/>
    <property type="match status" value="1"/>
</dbReference>
<dbReference type="PANTHER" id="PTHR30572">
    <property type="entry name" value="MEMBRANE COMPONENT OF TRANSPORTER-RELATED"/>
    <property type="match status" value="1"/>
</dbReference>
<sequence length="404" mass="44202">MNILESFKIAFSSIWNHKVRALLTMLGIIIGVAAVITIVALGQGAQDNLTDELFAVDENVIELYYEYEPTEEEMESGGWSWEEPELFAEDLETLEAVPGVKAVIGTNSGWGMLAHNEKTGEMDITGVGPEYFQAQSIEILEGRPINARDNDGMNRVIMIDKVAREKFFKENENPIGEIIDLDDNPYKVIGVYKSPIPEQFQWSENGEILMPRAVISLMFGSNEIDKLSLIAESPEVMSETGRLAAETLTESKELEQGYYTTFDMSEFEDEFNQVILIMTIFIGSIAGISLLVGGIGVMNIMLVSVTERTREIGLRKALGATRGKILFQFLIESITLTSLGGLIGIGLASVGTGLITLLSPINAMVSPIVVIIGVGFSAFIGIIFGILPANKASKLSPIDALRYE</sequence>
<feature type="transmembrane region" description="Helical" evidence="7">
    <location>
        <begin position="325"/>
        <end position="358"/>
    </location>
</feature>
<feature type="transmembrane region" description="Helical" evidence="7">
    <location>
        <begin position="274"/>
        <end position="304"/>
    </location>
</feature>
<evidence type="ECO:0000313" key="11">
    <source>
        <dbReference type="Proteomes" id="UP000679950"/>
    </source>
</evidence>
<evidence type="ECO:0000256" key="5">
    <source>
        <dbReference type="ARBA" id="ARBA00023136"/>
    </source>
</evidence>
<gene>
    <name evidence="10" type="ORF">J8TS2_35000</name>
</gene>
<keyword evidence="5 7" id="KW-0472">Membrane</keyword>
<keyword evidence="2" id="KW-1003">Cell membrane</keyword>
<reference evidence="10 11" key="1">
    <citation type="submission" date="2021-03" db="EMBL/GenBank/DDBJ databases">
        <title>Antimicrobial resistance genes in bacteria isolated from Japanese honey, and their potential for conferring macrolide and lincosamide resistance in the American foulbrood pathogen Paenibacillus larvae.</title>
        <authorList>
            <person name="Okamoto M."/>
            <person name="Kumagai M."/>
            <person name="Kanamori H."/>
            <person name="Takamatsu D."/>
        </authorList>
    </citation>
    <scope>NUCLEOTIDE SEQUENCE [LARGE SCALE GENOMIC DNA]</scope>
    <source>
        <strain evidence="10 11">J8TS2</strain>
    </source>
</reference>
<organism evidence="10 11">
    <name type="scientific">Lederbergia ruris</name>
    <dbReference type="NCBI Taxonomy" id="217495"/>
    <lineage>
        <taxon>Bacteria</taxon>
        <taxon>Bacillati</taxon>
        <taxon>Bacillota</taxon>
        <taxon>Bacilli</taxon>
        <taxon>Bacillales</taxon>
        <taxon>Bacillaceae</taxon>
        <taxon>Lederbergia</taxon>
    </lineage>
</organism>
<accession>A0ABQ4KMM1</accession>
<keyword evidence="11" id="KW-1185">Reference proteome</keyword>
<name>A0ABQ4KMM1_9BACI</name>
<dbReference type="Proteomes" id="UP000679950">
    <property type="component" value="Unassembled WGS sequence"/>
</dbReference>
<dbReference type="InterPro" id="IPR025857">
    <property type="entry name" value="MacB_PCD"/>
</dbReference>
<evidence type="ECO:0000259" key="8">
    <source>
        <dbReference type="Pfam" id="PF02687"/>
    </source>
</evidence>
<keyword evidence="4 7" id="KW-1133">Transmembrane helix</keyword>
<keyword evidence="3 7" id="KW-0812">Transmembrane</keyword>
<dbReference type="Pfam" id="PF02687">
    <property type="entry name" value="FtsX"/>
    <property type="match status" value="1"/>
</dbReference>
<evidence type="ECO:0000259" key="9">
    <source>
        <dbReference type="Pfam" id="PF12704"/>
    </source>
</evidence>
<evidence type="ECO:0000256" key="7">
    <source>
        <dbReference type="SAM" id="Phobius"/>
    </source>
</evidence>
<protein>
    <submittedName>
        <fullName evidence="10">ABC transporter permease</fullName>
    </submittedName>
</protein>
<evidence type="ECO:0000256" key="2">
    <source>
        <dbReference type="ARBA" id="ARBA00022475"/>
    </source>
</evidence>
<dbReference type="InterPro" id="IPR003838">
    <property type="entry name" value="ABC3_permease_C"/>
</dbReference>
<dbReference type="PANTHER" id="PTHR30572:SF4">
    <property type="entry name" value="ABC TRANSPORTER PERMEASE YTRF"/>
    <property type="match status" value="1"/>
</dbReference>
<evidence type="ECO:0000313" key="10">
    <source>
        <dbReference type="EMBL" id="GIN59181.1"/>
    </source>
</evidence>
<dbReference type="InterPro" id="IPR050250">
    <property type="entry name" value="Macrolide_Exporter_MacB"/>
</dbReference>
<evidence type="ECO:0000256" key="6">
    <source>
        <dbReference type="ARBA" id="ARBA00038076"/>
    </source>
</evidence>
<feature type="domain" description="MacB-like periplasmic core" evidence="9">
    <location>
        <begin position="22"/>
        <end position="215"/>
    </location>
</feature>
<evidence type="ECO:0000256" key="4">
    <source>
        <dbReference type="ARBA" id="ARBA00022989"/>
    </source>
</evidence>
<evidence type="ECO:0000256" key="1">
    <source>
        <dbReference type="ARBA" id="ARBA00004651"/>
    </source>
</evidence>
<dbReference type="EMBL" id="BORB01000037">
    <property type="protein sequence ID" value="GIN59181.1"/>
    <property type="molecule type" value="Genomic_DNA"/>
</dbReference>